<evidence type="ECO:0000313" key="2">
    <source>
        <dbReference type="Proteomes" id="UP001152130"/>
    </source>
</evidence>
<reference evidence="1" key="1">
    <citation type="submission" date="2022-10" db="EMBL/GenBank/DDBJ databases">
        <title>Fusarium specimens isolated from Avocado Roots.</title>
        <authorList>
            <person name="Stajich J."/>
            <person name="Roper C."/>
            <person name="Heimlech-Rivalta G."/>
        </authorList>
    </citation>
    <scope>NUCLEOTIDE SEQUENCE</scope>
    <source>
        <strain evidence="1">CF00143</strain>
    </source>
</reference>
<comment type="caution">
    <text evidence="1">The sequence shown here is derived from an EMBL/GenBank/DDBJ whole genome shotgun (WGS) entry which is preliminary data.</text>
</comment>
<dbReference type="PANTHER" id="PTHR33112:SF16">
    <property type="entry name" value="HETEROKARYON INCOMPATIBILITY DOMAIN-CONTAINING PROTEIN"/>
    <property type="match status" value="1"/>
</dbReference>
<dbReference type="EMBL" id="JAPDHF010000006">
    <property type="protein sequence ID" value="KAJ4016238.1"/>
    <property type="molecule type" value="Genomic_DNA"/>
</dbReference>
<accession>A0A9W8UBE3</accession>
<keyword evidence="2" id="KW-1185">Reference proteome</keyword>
<dbReference type="Proteomes" id="UP001152130">
    <property type="component" value="Unassembled WGS sequence"/>
</dbReference>
<protein>
    <recommendedName>
        <fullName evidence="3">Heterokaryon incompatibility protein</fullName>
    </recommendedName>
</protein>
<proteinExistence type="predicted"/>
<sequence>MAGIFSGAVLTISASCASSAKDGFLQDRQVLPPGIALPVRVNDTYGIAQVVRIQRDSFQFAPEPVDSRAWILQEQRLSRNILNFRKQAMQWGCLSSGTCFSQHDEYQFHRCRMDGYELGWRALVEEYTQRNISDPQDRPIAIAAVAESFARSEQEDTYLAGMWSNSLLGDLLWSVSSPLDDKCNHDNDATKIAGPSWSWTVTPGPINYGHSRISGFTAKIIKTPRIELVDPYFTFGPAKSGTISIKGLITRKSEPLPQGEEGFMCAMDHGTGPERGYLLELATYRGLA</sequence>
<evidence type="ECO:0000313" key="1">
    <source>
        <dbReference type="EMBL" id="KAJ4016238.1"/>
    </source>
</evidence>
<gene>
    <name evidence="1" type="ORF">NW766_004429</name>
</gene>
<dbReference type="PANTHER" id="PTHR33112">
    <property type="entry name" value="DOMAIN PROTEIN, PUTATIVE-RELATED"/>
    <property type="match status" value="1"/>
</dbReference>
<evidence type="ECO:0008006" key="3">
    <source>
        <dbReference type="Google" id="ProtNLM"/>
    </source>
</evidence>
<dbReference type="AlphaFoldDB" id="A0A9W8UBE3"/>
<name>A0A9W8UBE3_9HYPO</name>
<organism evidence="1 2">
    <name type="scientific">Fusarium irregulare</name>
    <dbReference type="NCBI Taxonomy" id="2494466"/>
    <lineage>
        <taxon>Eukaryota</taxon>
        <taxon>Fungi</taxon>
        <taxon>Dikarya</taxon>
        <taxon>Ascomycota</taxon>
        <taxon>Pezizomycotina</taxon>
        <taxon>Sordariomycetes</taxon>
        <taxon>Hypocreomycetidae</taxon>
        <taxon>Hypocreales</taxon>
        <taxon>Nectriaceae</taxon>
        <taxon>Fusarium</taxon>
        <taxon>Fusarium incarnatum-equiseti species complex</taxon>
    </lineage>
</organism>